<dbReference type="PANTHER" id="PTHR11351">
    <property type="entry name" value="ACYL-COA DESATURASE"/>
    <property type="match status" value="1"/>
</dbReference>
<dbReference type="GO" id="GO:0016020">
    <property type="term" value="C:membrane"/>
    <property type="evidence" value="ECO:0007669"/>
    <property type="project" value="UniProtKB-SubCell"/>
</dbReference>
<dbReference type="CDD" id="cd03505">
    <property type="entry name" value="Delta9-FADS-like"/>
    <property type="match status" value="1"/>
</dbReference>
<keyword evidence="3 11" id="KW-0812">Transmembrane</keyword>
<name>A0A1J5T1T7_9ARCH</name>
<feature type="transmembrane region" description="Helical" evidence="11">
    <location>
        <begin position="155"/>
        <end position="176"/>
    </location>
</feature>
<feature type="transmembrane region" description="Helical" evidence="11">
    <location>
        <begin position="75"/>
        <end position="94"/>
    </location>
</feature>
<gene>
    <name evidence="13" type="ORF">BEU03_01155</name>
</gene>
<keyword evidence="5 11" id="KW-1133">Transmembrane helix</keyword>
<comment type="caution">
    <text evidence="13">The sequence shown here is derived from an EMBL/GenBank/DDBJ whole genome shotgun (WGS) entry which is preliminary data.</text>
</comment>
<dbReference type="GO" id="GO:0016717">
    <property type="term" value="F:oxidoreductase activity, acting on paired donors, with oxidation of a pair of donors resulting in the reduction of molecular oxygen to two molecules of water"/>
    <property type="evidence" value="ECO:0007669"/>
    <property type="project" value="InterPro"/>
</dbReference>
<dbReference type="GO" id="GO:0006633">
    <property type="term" value="P:fatty acid biosynthetic process"/>
    <property type="evidence" value="ECO:0007669"/>
    <property type="project" value="UniProtKB-KW"/>
</dbReference>
<reference evidence="13 14" key="1">
    <citation type="submission" date="2016-08" db="EMBL/GenBank/DDBJ databases">
        <title>New Insights into Marine Group III Euryarchaeota, from dark to light.</title>
        <authorList>
            <person name="Haro-Moreno J.M."/>
            <person name="Rodriguez-Valera F."/>
            <person name="Lopez-Garcia P."/>
            <person name="Moreira D."/>
            <person name="Martin-Cuadrado A.B."/>
        </authorList>
    </citation>
    <scope>NUCLEOTIDE SEQUENCE [LARGE SCALE GENOMIC DNA]</scope>
    <source>
        <strain evidence="13">CG-Epi6</strain>
    </source>
</reference>
<protein>
    <recommendedName>
        <fullName evidence="12">Fatty acid desaturase domain-containing protein</fullName>
    </recommendedName>
</protein>
<evidence type="ECO:0000313" key="13">
    <source>
        <dbReference type="EMBL" id="OIR10221.1"/>
    </source>
</evidence>
<feature type="transmembrane region" description="Helical" evidence="11">
    <location>
        <begin position="14"/>
        <end position="35"/>
    </location>
</feature>
<proteinExistence type="predicted"/>
<evidence type="ECO:0000256" key="6">
    <source>
        <dbReference type="ARBA" id="ARBA00023002"/>
    </source>
</evidence>
<feature type="domain" description="Fatty acid desaturase" evidence="12">
    <location>
        <begin position="41"/>
        <end position="269"/>
    </location>
</feature>
<keyword evidence="9 11" id="KW-0472">Membrane</keyword>
<evidence type="ECO:0000256" key="2">
    <source>
        <dbReference type="ARBA" id="ARBA00022516"/>
    </source>
</evidence>
<evidence type="ECO:0000256" key="11">
    <source>
        <dbReference type="SAM" id="Phobius"/>
    </source>
</evidence>
<dbReference type="PANTHER" id="PTHR11351:SF31">
    <property type="entry name" value="DESATURASE 1, ISOFORM A-RELATED"/>
    <property type="match status" value="1"/>
</dbReference>
<comment type="subcellular location">
    <subcellularLocation>
        <location evidence="1">Membrane</location>
        <topology evidence="1">Multi-pass membrane protein</topology>
    </subcellularLocation>
</comment>
<dbReference type="EMBL" id="MIYV01000023">
    <property type="protein sequence ID" value="OIR10221.1"/>
    <property type="molecule type" value="Genomic_DNA"/>
</dbReference>
<keyword evidence="4" id="KW-0276">Fatty acid metabolism</keyword>
<evidence type="ECO:0000256" key="4">
    <source>
        <dbReference type="ARBA" id="ARBA00022832"/>
    </source>
</evidence>
<organism evidence="13 14">
    <name type="scientific">Marine Group III euryarchaeote CG-Epi6</name>
    <dbReference type="NCBI Taxonomy" id="1889000"/>
    <lineage>
        <taxon>Archaea</taxon>
        <taxon>Methanobacteriati</taxon>
        <taxon>Thermoplasmatota</taxon>
        <taxon>Thermoplasmata</taxon>
        <taxon>Candidatus Thermoprofundales</taxon>
    </lineage>
</organism>
<keyword evidence="8" id="KW-0443">Lipid metabolism</keyword>
<keyword evidence="6" id="KW-0560">Oxidoreductase</keyword>
<evidence type="ECO:0000259" key="12">
    <source>
        <dbReference type="Pfam" id="PF00487"/>
    </source>
</evidence>
<feature type="transmembrane region" description="Helical" evidence="11">
    <location>
        <begin position="188"/>
        <end position="207"/>
    </location>
</feature>
<evidence type="ECO:0000256" key="8">
    <source>
        <dbReference type="ARBA" id="ARBA00023098"/>
    </source>
</evidence>
<evidence type="ECO:0000256" key="7">
    <source>
        <dbReference type="ARBA" id="ARBA00023004"/>
    </source>
</evidence>
<keyword evidence="2" id="KW-0444">Lipid biosynthesis</keyword>
<keyword evidence="7" id="KW-0408">Iron</keyword>
<evidence type="ECO:0000256" key="1">
    <source>
        <dbReference type="ARBA" id="ARBA00004141"/>
    </source>
</evidence>
<dbReference type="Pfam" id="PF00487">
    <property type="entry name" value="FA_desaturase"/>
    <property type="match status" value="1"/>
</dbReference>
<dbReference type="AlphaFoldDB" id="A0A1J5T1T7"/>
<evidence type="ECO:0000256" key="9">
    <source>
        <dbReference type="ARBA" id="ARBA00023136"/>
    </source>
</evidence>
<evidence type="ECO:0000313" key="14">
    <source>
        <dbReference type="Proteomes" id="UP000183403"/>
    </source>
</evidence>
<feature type="transmembrane region" description="Helical" evidence="11">
    <location>
        <begin position="41"/>
        <end position="63"/>
    </location>
</feature>
<dbReference type="InterPro" id="IPR015876">
    <property type="entry name" value="Acyl-CoA_DS"/>
</dbReference>
<evidence type="ECO:0000256" key="5">
    <source>
        <dbReference type="ARBA" id="ARBA00022989"/>
    </source>
</evidence>
<sequence>MLEAYENRLPGEKLSLFVSLPFISVHVGALLALTISPSPFALFMVFLMYFIRMFGITAGFHRFFSHKTFKTSRAFQFVLAYLATASAQMGPIWWASHHRHHHKYTDEIEDPHTPTLKGFFWAHVGWIMSPANVPTKEEYVGDLKRFPELKFLDKYHYIAPFSMAVFLFALGDYMAIHYTQYNTNGMELLMWGFFVSTVILYHATFTVNSVCHVFGYRTYDTKDGSMNNWIIAILTLGEGWHNNHHAFPNSERQGHKWYQLDICHYILWSLSKIGVVWDIRGVPEESIIEKRYGSNVV</sequence>
<dbReference type="PRINTS" id="PR00075">
    <property type="entry name" value="FACDDSATRASE"/>
</dbReference>
<accession>A0A1J5T1T7</accession>
<keyword evidence="10" id="KW-0275">Fatty acid biosynthesis</keyword>
<evidence type="ECO:0000256" key="10">
    <source>
        <dbReference type="ARBA" id="ARBA00023160"/>
    </source>
</evidence>
<dbReference type="Proteomes" id="UP000183403">
    <property type="component" value="Unassembled WGS sequence"/>
</dbReference>
<dbReference type="InterPro" id="IPR005804">
    <property type="entry name" value="FA_desaturase_dom"/>
</dbReference>
<evidence type="ECO:0000256" key="3">
    <source>
        <dbReference type="ARBA" id="ARBA00022692"/>
    </source>
</evidence>